<comment type="similarity">
    <text evidence="2">Belongs to the cytochrome P450 family.</text>
</comment>
<dbReference type="AlphaFoldDB" id="A0A1V6SZ64"/>
<comment type="caution">
    <text evidence="7">The sequence shown here is derived from an EMBL/GenBank/DDBJ whole genome shotgun (WGS) entry which is preliminary data.</text>
</comment>
<dbReference type="GO" id="GO:0043386">
    <property type="term" value="P:mycotoxin biosynthetic process"/>
    <property type="evidence" value="ECO:0007669"/>
    <property type="project" value="UniProtKB-ARBA"/>
</dbReference>
<protein>
    <recommendedName>
        <fullName evidence="9">Cytochrome P450</fullName>
    </recommendedName>
</protein>
<name>A0A1V6SZ64_9EURO</name>
<keyword evidence="5" id="KW-0408">Iron</keyword>
<dbReference type="PANTHER" id="PTHR46206:SF4">
    <property type="entry name" value="P450, PUTATIVE (EUROFUNG)-RELATED"/>
    <property type="match status" value="1"/>
</dbReference>
<dbReference type="Pfam" id="PF00067">
    <property type="entry name" value="p450"/>
    <property type="match status" value="1"/>
</dbReference>
<gene>
    <name evidence="7" type="ORF">PENSTE_c016G08074</name>
</gene>
<proteinExistence type="inferred from homology"/>
<keyword evidence="3" id="KW-0479">Metal-binding</keyword>
<sequence>MEALLETDLINYKRYWIHILSTLIILAVVIIVSDFIYHWRRRHTFKGIPLIHDGTWLSPHLQWGRSDFDWEKELQQAYQKYTKNGKPFAHTDPLGVGTIVVLPPQCGKEYSSLPRDHVSFDGIHDPTWKVGLDAVNAATRRSSLEFLVGVAAKELDRIIPQYISGGIAHNEWYTSSTTALISQITSELGHSLSIPANLKNNATLAKQLKIYLKGIEQQGFARRSYPWILRPLMWYLLPICRALRSSIAATKNIIAPEIVNRLHEFELQGKGAKRDNAFLFDFLMEQAARDKKKGCAAHRKEYVEWVANEFLWLHFELIGPSPELLSFMVFHIMSQPQYVNPLREELAAALQHCQGKWSFDMFDHTPLLESFTTEALRFYGVTYETGNRRVEKPLYLPSLGITLEPGSYICMPANLIHRDPEFYHNPDSFDGFRFYNAISGHNNSKRSIASTTEYMPFGNYDLRKIEEDKPFYHFFFKGKFPNPEIEMSAKARNMEK</sequence>
<keyword evidence="6" id="KW-1133">Transmembrane helix</keyword>
<evidence type="ECO:0000256" key="6">
    <source>
        <dbReference type="SAM" id="Phobius"/>
    </source>
</evidence>
<dbReference type="GO" id="GO:0016705">
    <property type="term" value="F:oxidoreductase activity, acting on paired donors, with incorporation or reduction of molecular oxygen"/>
    <property type="evidence" value="ECO:0007669"/>
    <property type="project" value="InterPro"/>
</dbReference>
<dbReference type="Gene3D" id="1.10.630.10">
    <property type="entry name" value="Cytochrome P450"/>
    <property type="match status" value="1"/>
</dbReference>
<dbReference type="GO" id="GO:0020037">
    <property type="term" value="F:heme binding"/>
    <property type="evidence" value="ECO:0007669"/>
    <property type="project" value="InterPro"/>
</dbReference>
<keyword evidence="6" id="KW-0812">Transmembrane</keyword>
<dbReference type="PANTHER" id="PTHR46206">
    <property type="entry name" value="CYTOCHROME P450"/>
    <property type="match status" value="1"/>
</dbReference>
<evidence type="ECO:0008006" key="9">
    <source>
        <dbReference type="Google" id="ProtNLM"/>
    </source>
</evidence>
<evidence type="ECO:0000313" key="8">
    <source>
        <dbReference type="Proteomes" id="UP000191285"/>
    </source>
</evidence>
<accession>A0A1V6SZ64</accession>
<dbReference type="STRING" id="303698.A0A1V6SZ64"/>
<keyword evidence="6" id="KW-0472">Membrane</keyword>
<keyword evidence="8" id="KW-1185">Reference proteome</keyword>
<dbReference type="Proteomes" id="UP000191285">
    <property type="component" value="Unassembled WGS sequence"/>
</dbReference>
<evidence type="ECO:0000256" key="3">
    <source>
        <dbReference type="ARBA" id="ARBA00022723"/>
    </source>
</evidence>
<dbReference type="EMBL" id="MLKD01000016">
    <property type="protein sequence ID" value="OQE19074.1"/>
    <property type="molecule type" value="Genomic_DNA"/>
</dbReference>
<evidence type="ECO:0000313" key="7">
    <source>
        <dbReference type="EMBL" id="OQE19074.1"/>
    </source>
</evidence>
<comment type="cofactor">
    <cofactor evidence="1">
        <name>heme</name>
        <dbReference type="ChEBI" id="CHEBI:30413"/>
    </cofactor>
</comment>
<dbReference type="GO" id="GO:0005506">
    <property type="term" value="F:iron ion binding"/>
    <property type="evidence" value="ECO:0007669"/>
    <property type="project" value="InterPro"/>
</dbReference>
<feature type="transmembrane region" description="Helical" evidence="6">
    <location>
        <begin position="15"/>
        <end position="37"/>
    </location>
</feature>
<evidence type="ECO:0000256" key="2">
    <source>
        <dbReference type="ARBA" id="ARBA00010617"/>
    </source>
</evidence>
<evidence type="ECO:0000256" key="4">
    <source>
        <dbReference type="ARBA" id="ARBA00023002"/>
    </source>
</evidence>
<evidence type="ECO:0000256" key="1">
    <source>
        <dbReference type="ARBA" id="ARBA00001971"/>
    </source>
</evidence>
<dbReference type="GO" id="GO:0004497">
    <property type="term" value="F:monooxygenase activity"/>
    <property type="evidence" value="ECO:0007669"/>
    <property type="project" value="InterPro"/>
</dbReference>
<dbReference type="CDD" id="cd11041">
    <property type="entry name" value="CYP503A1-like"/>
    <property type="match status" value="1"/>
</dbReference>
<reference evidence="8" key="1">
    <citation type="journal article" date="2017" name="Nat. Microbiol.">
        <title>Global analysis of biosynthetic gene clusters reveals vast potential of secondary metabolite production in Penicillium species.</title>
        <authorList>
            <person name="Nielsen J.C."/>
            <person name="Grijseels S."/>
            <person name="Prigent S."/>
            <person name="Ji B."/>
            <person name="Dainat J."/>
            <person name="Nielsen K.F."/>
            <person name="Frisvad J.C."/>
            <person name="Workman M."/>
            <person name="Nielsen J."/>
        </authorList>
    </citation>
    <scope>NUCLEOTIDE SEQUENCE [LARGE SCALE GENOMIC DNA]</scope>
    <source>
        <strain evidence="8">IBT 24891</strain>
    </source>
</reference>
<organism evidence="7 8">
    <name type="scientific">Penicillium steckii</name>
    <dbReference type="NCBI Taxonomy" id="303698"/>
    <lineage>
        <taxon>Eukaryota</taxon>
        <taxon>Fungi</taxon>
        <taxon>Dikarya</taxon>
        <taxon>Ascomycota</taxon>
        <taxon>Pezizomycotina</taxon>
        <taxon>Eurotiomycetes</taxon>
        <taxon>Eurotiomycetidae</taxon>
        <taxon>Eurotiales</taxon>
        <taxon>Aspergillaceae</taxon>
        <taxon>Penicillium</taxon>
    </lineage>
</organism>
<dbReference type="OrthoDB" id="4369759at2759"/>
<dbReference type="SUPFAM" id="SSF48264">
    <property type="entry name" value="Cytochrome P450"/>
    <property type="match status" value="1"/>
</dbReference>
<dbReference type="InterPro" id="IPR001128">
    <property type="entry name" value="Cyt_P450"/>
</dbReference>
<evidence type="ECO:0000256" key="5">
    <source>
        <dbReference type="ARBA" id="ARBA00023004"/>
    </source>
</evidence>
<dbReference type="InterPro" id="IPR036396">
    <property type="entry name" value="Cyt_P450_sf"/>
</dbReference>
<keyword evidence="4" id="KW-0560">Oxidoreductase</keyword>